<name>A0A4S3TMR3_9EURY</name>
<proteinExistence type="predicted"/>
<accession>A0A4S3TMR3</accession>
<feature type="compositionally biased region" description="Basic and acidic residues" evidence="1">
    <location>
        <begin position="195"/>
        <end position="223"/>
    </location>
</feature>
<dbReference type="InterPro" id="IPR025877">
    <property type="entry name" value="MobA-like_NTP_Trfase"/>
</dbReference>
<dbReference type="AlphaFoldDB" id="A0A4S3TMR3"/>
<organism evidence="3 4">
    <name type="scientific">Salinadaptatus halalkaliphilus</name>
    <dbReference type="NCBI Taxonomy" id="2419781"/>
    <lineage>
        <taxon>Archaea</taxon>
        <taxon>Methanobacteriati</taxon>
        <taxon>Methanobacteriota</taxon>
        <taxon>Stenosarchaea group</taxon>
        <taxon>Halobacteria</taxon>
        <taxon>Halobacteriales</taxon>
        <taxon>Natrialbaceae</taxon>
        <taxon>Salinadaptatus</taxon>
    </lineage>
</organism>
<dbReference type="GO" id="GO:0016779">
    <property type="term" value="F:nucleotidyltransferase activity"/>
    <property type="evidence" value="ECO:0007669"/>
    <property type="project" value="UniProtKB-ARBA"/>
</dbReference>
<dbReference type="EMBL" id="RBZW01000019">
    <property type="protein sequence ID" value="THE65564.1"/>
    <property type="molecule type" value="Genomic_DNA"/>
</dbReference>
<dbReference type="InterPro" id="IPR029044">
    <property type="entry name" value="Nucleotide-diphossugar_trans"/>
</dbReference>
<feature type="domain" description="MobA-like NTP transferase" evidence="2">
    <location>
        <begin position="2"/>
        <end position="185"/>
    </location>
</feature>
<evidence type="ECO:0000313" key="3">
    <source>
        <dbReference type="EMBL" id="THE65564.1"/>
    </source>
</evidence>
<reference evidence="3 4" key="1">
    <citation type="submission" date="2018-10" db="EMBL/GenBank/DDBJ databases">
        <title>Natronolimnobius sp. XQ-INN 246 isolated from Inner Mongolia Autonomous Region of China.</title>
        <authorList>
            <person name="Xue Q."/>
        </authorList>
    </citation>
    <scope>NUCLEOTIDE SEQUENCE [LARGE SCALE GENOMIC DNA]</scope>
    <source>
        <strain evidence="3 4">XQ-INN 246</strain>
    </source>
</reference>
<comment type="caution">
    <text evidence="3">The sequence shown here is derived from an EMBL/GenBank/DDBJ whole genome shotgun (WGS) entry which is preliminary data.</text>
</comment>
<dbReference type="OrthoDB" id="9782at2157"/>
<dbReference type="SUPFAM" id="SSF53448">
    <property type="entry name" value="Nucleotide-diphospho-sugar transferases"/>
    <property type="match status" value="1"/>
</dbReference>
<dbReference type="RefSeq" id="WP_141464023.1">
    <property type="nucleotide sequence ID" value="NZ_RBZW01000019.1"/>
</dbReference>
<dbReference type="Proteomes" id="UP000318864">
    <property type="component" value="Unassembled WGS sequence"/>
</dbReference>
<evidence type="ECO:0000259" key="2">
    <source>
        <dbReference type="Pfam" id="PF12804"/>
    </source>
</evidence>
<sequence length="223" mass="23420">MCGGEGTRLESHHEKPLHPIDGVPMVDCVLAALADSRVETIYAAVSPNAPETRAYLEGSDDGIDDSLPGSPTPVETAGEGYVADLLALLERPALSAPIVTVAADLPLLEPAVIDRLLAAHGDSAASRTVCVPVSLKRRLAVSVDSTLESHDYLAPTGVNVVGNSAQSMHHVSYDPRLAVNVNRRTDARTAANHLRRTDQGVARRDGTSGEAHGQRRGGDDPCA</sequence>
<evidence type="ECO:0000313" key="4">
    <source>
        <dbReference type="Proteomes" id="UP000318864"/>
    </source>
</evidence>
<keyword evidence="4" id="KW-1185">Reference proteome</keyword>
<protein>
    <submittedName>
        <fullName evidence="3">Cobalamin biosynthesis protein CobY</fullName>
    </submittedName>
</protein>
<feature type="region of interest" description="Disordered" evidence="1">
    <location>
        <begin position="188"/>
        <end position="223"/>
    </location>
</feature>
<dbReference type="Gene3D" id="3.90.550.10">
    <property type="entry name" value="Spore Coat Polysaccharide Biosynthesis Protein SpsA, Chain A"/>
    <property type="match status" value="1"/>
</dbReference>
<gene>
    <name evidence="3" type="ORF">D8Y22_07050</name>
</gene>
<dbReference type="Pfam" id="PF12804">
    <property type="entry name" value="NTP_transf_3"/>
    <property type="match status" value="1"/>
</dbReference>
<evidence type="ECO:0000256" key="1">
    <source>
        <dbReference type="SAM" id="MobiDB-lite"/>
    </source>
</evidence>